<dbReference type="STRING" id="981085.W9RU84"/>
<gene>
    <name evidence="2" type="ORF">L484_018025</name>
</gene>
<dbReference type="Proteomes" id="UP000030645">
    <property type="component" value="Unassembled WGS sequence"/>
</dbReference>
<name>W9RU84_9ROSA</name>
<protein>
    <submittedName>
        <fullName evidence="2">Uncharacterized protein</fullName>
    </submittedName>
</protein>
<sequence>MKLKTLIQTLLFSHVRRLLRSLSAAKSKAVSALVHSHTLQLINYTTKKHKNDKLYKKNKIFFGSFRLHYNWCSSKNSHVLPVPAPVYDGLPETATATHFYYDSTWNSVIPTGQYGSDVDQYGPESQLYGYLQWLEEKKVHGKKGAAAAGDHDHDGDGDGDDQTVEVDDIDKLADLFIASCHAKFILEKQESARRFKEMLERSA</sequence>
<dbReference type="eggNOG" id="ENOG502RYUZ">
    <property type="taxonomic scope" value="Eukaryota"/>
</dbReference>
<accession>W9RU84</accession>
<dbReference type="EMBL" id="KE345083">
    <property type="protein sequence ID" value="EXB93639.1"/>
    <property type="molecule type" value="Genomic_DNA"/>
</dbReference>
<proteinExistence type="predicted"/>
<dbReference type="AlphaFoldDB" id="W9RU84"/>
<evidence type="ECO:0000256" key="1">
    <source>
        <dbReference type="SAM" id="MobiDB-lite"/>
    </source>
</evidence>
<feature type="region of interest" description="Disordered" evidence="1">
    <location>
        <begin position="144"/>
        <end position="164"/>
    </location>
</feature>
<evidence type="ECO:0000313" key="3">
    <source>
        <dbReference type="Proteomes" id="UP000030645"/>
    </source>
</evidence>
<dbReference type="PANTHER" id="PTHR33450:SF4">
    <property type="entry name" value="OS04G0665666 PROTEIN"/>
    <property type="match status" value="1"/>
</dbReference>
<keyword evidence="3" id="KW-1185">Reference proteome</keyword>
<dbReference type="Pfam" id="PF05553">
    <property type="entry name" value="DUF761"/>
    <property type="match status" value="1"/>
</dbReference>
<organism evidence="2 3">
    <name type="scientific">Morus notabilis</name>
    <dbReference type="NCBI Taxonomy" id="981085"/>
    <lineage>
        <taxon>Eukaryota</taxon>
        <taxon>Viridiplantae</taxon>
        <taxon>Streptophyta</taxon>
        <taxon>Embryophyta</taxon>
        <taxon>Tracheophyta</taxon>
        <taxon>Spermatophyta</taxon>
        <taxon>Magnoliopsida</taxon>
        <taxon>eudicotyledons</taxon>
        <taxon>Gunneridae</taxon>
        <taxon>Pentapetalae</taxon>
        <taxon>rosids</taxon>
        <taxon>fabids</taxon>
        <taxon>Rosales</taxon>
        <taxon>Moraceae</taxon>
        <taxon>Moreae</taxon>
        <taxon>Morus</taxon>
    </lineage>
</organism>
<evidence type="ECO:0000313" key="2">
    <source>
        <dbReference type="EMBL" id="EXB93639.1"/>
    </source>
</evidence>
<reference evidence="3" key="1">
    <citation type="submission" date="2013-01" db="EMBL/GenBank/DDBJ databases">
        <title>Draft Genome Sequence of a Mulberry Tree, Morus notabilis C.K. Schneid.</title>
        <authorList>
            <person name="He N."/>
            <person name="Zhao S."/>
        </authorList>
    </citation>
    <scope>NUCLEOTIDE SEQUENCE</scope>
</reference>
<dbReference type="PANTHER" id="PTHR33450">
    <property type="entry name" value="EMB|CAB67623.1-RELATED"/>
    <property type="match status" value="1"/>
</dbReference>
<dbReference type="InterPro" id="IPR008480">
    <property type="entry name" value="DUF761_pln"/>
</dbReference>